<name>A0A1I4IR26_9FIRM</name>
<dbReference type="Proteomes" id="UP000199520">
    <property type="component" value="Unassembled WGS sequence"/>
</dbReference>
<dbReference type="PANTHER" id="PTHR45138">
    <property type="entry name" value="REGULATORY COMPONENTS OF SENSORY TRANSDUCTION SYSTEM"/>
    <property type="match status" value="1"/>
</dbReference>
<feature type="transmembrane region" description="Helical" evidence="1">
    <location>
        <begin position="378"/>
        <end position="398"/>
    </location>
</feature>
<dbReference type="GO" id="GO:0005886">
    <property type="term" value="C:plasma membrane"/>
    <property type="evidence" value="ECO:0007669"/>
    <property type="project" value="TreeGrafter"/>
</dbReference>
<keyword evidence="1" id="KW-0472">Membrane</keyword>
<gene>
    <name evidence="3" type="ORF">SAMN04490355_100950</name>
</gene>
<dbReference type="Gene3D" id="2.60.40.2380">
    <property type="match status" value="1"/>
</dbReference>
<feature type="transmembrane region" description="Helical" evidence="1">
    <location>
        <begin position="202"/>
        <end position="221"/>
    </location>
</feature>
<dbReference type="InterPro" id="IPR050469">
    <property type="entry name" value="Diguanylate_Cyclase"/>
</dbReference>
<accession>A0A1I4IR26</accession>
<feature type="transmembrane region" description="Helical" evidence="1">
    <location>
        <begin position="264"/>
        <end position="284"/>
    </location>
</feature>
<dbReference type="FunFam" id="3.30.70.270:FF:000001">
    <property type="entry name" value="Diguanylate cyclase domain protein"/>
    <property type="match status" value="1"/>
</dbReference>
<sequence length="584" mass="67111">MLRIACNIRTTCNSDKTKKRMILLLMVAIINTLIVNMAIASEKNSYSATNFQILEDVNGSYRFSEIISPEWNERYLDYPEEILSLGITKSVYWVRFKLPAEVIGKSPEDYFLQLNNPNIDKIDLYMPTIDKEVNYLISEIGVSRPAANKEITHNTWVFSLPHQFSESNYLYLRLESTSALRLPVILWQKEAFLKESFLKQSGFGVVYGVLLAMVLLNLFIFFALREKVYLFYVLYMGSMFFYQFQVHGYLKLFVDIPYGLYNRIFWILLGATFIFSVYFTREFLQVRANAPVFDKILTGIMLLAVLQGALGAYGWNVWANHIAHGLGLLGPIFMMILAAIRFRQGFKPARYYLFAWGLLLMGVLLWSLAAYIDNPFPAVNYLLVATAGESILLTFALADRVRILRLKKDELDEKVEHYRDLSLTDELTGLYNKRYLHKRLAEEITAAAKNNGSLSLMVIDIDYFKYYNDNYGHWEGDKVLAKLGQIFMFLLTEPNEAFRYGGEEFTILLPNTNYNEALPIAENIRERLRMESFTPASDIKVTVTVSIGVTEMNPGDDIASLFQRADEALYKAKTQGRNRTVVVA</sequence>
<feature type="transmembrane region" description="Helical" evidence="1">
    <location>
        <begin position="228"/>
        <end position="244"/>
    </location>
</feature>
<dbReference type="InterPro" id="IPR011622">
    <property type="entry name" value="7TMR_DISM_rcpt_extracell_dom2"/>
</dbReference>
<dbReference type="GO" id="GO:0052621">
    <property type="term" value="F:diguanylate cyclase activity"/>
    <property type="evidence" value="ECO:0007669"/>
    <property type="project" value="TreeGrafter"/>
</dbReference>
<dbReference type="InterPro" id="IPR000160">
    <property type="entry name" value="GGDEF_dom"/>
</dbReference>
<evidence type="ECO:0000256" key="1">
    <source>
        <dbReference type="SAM" id="Phobius"/>
    </source>
</evidence>
<protein>
    <submittedName>
        <fullName evidence="3">Diguanylate cyclase (GGDEF) domain-containing protein</fullName>
    </submittedName>
</protein>
<feature type="transmembrane region" description="Helical" evidence="1">
    <location>
        <begin position="296"/>
        <end position="315"/>
    </location>
</feature>
<evidence type="ECO:0000259" key="2">
    <source>
        <dbReference type="PROSITE" id="PS50887"/>
    </source>
</evidence>
<keyword evidence="4" id="KW-1185">Reference proteome</keyword>
<dbReference type="CDD" id="cd01949">
    <property type="entry name" value="GGDEF"/>
    <property type="match status" value="1"/>
</dbReference>
<dbReference type="AlphaFoldDB" id="A0A1I4IR26"/>
<dbReference type="PROSITE" id="PS50887">
    <property type="entry name" value="GGDEF"/>
    <property type="match status" value="1"/>
</dbReference>
<keyword evidence="1" id="KW-1133">Transmembrane helix</keyword>
<dbReference type="Pfam" id="PF07695">
    <property type="entry name" value="7TMR-DISM_7TM"/>
    <property type="match status" value="1"/>
</dbReference>
<reference evidence="4" key="1">
    <citation type="submission" date="2016-10" db="EMBL/GenBank/DDBJ databases">
        <authorList>
            <person name="Varghese N."/>
            <person name="Submissions S."/>
        </authorList>
    </citation>
    <scope>NUCLEOTIDE SEQUENCE [LARGE SCALE GENOMIC DNA]</scope>
    <source>
        <strain evidence="4">DSM 13327</strain>
    </source>
</reference>
<dbReference type="InterPro" id="IPR011623">
    <property type="entry name" value="7TMR_DISM_rcpt_extracell_dom1"/>
</dbReference>
<dbReference type="STRING" id="1123291.SAMN04490355_100950"/>
<dbReference type="Pfam" id="PF07696">
    <property type="entry name" value="7TMR-DISMED2"/>
    <property type="match status" value="1"/>
</dbReference>
<dbReference type="NCBIfam" id="TIGR00254">
    <property type="entry name" value="GGDEF"/>
    <property type="match status" value="1"/>
</dbReference>
<dbReference type="InterPro" id="IPR043128">
    <property type="entry name" value="Rev_trsase/Diguanyl_cyclase"/>
</dbReference>
<dbReference type="InterPro" id="IPR029787">
    <property type="entry name" value="Nucleotide_cyclase"/>
</dbReference>
<dbReference type="SUPFAM" id="SSF55073">
    <property type="entry name" value="Nucleotide cyclase"/>
    <property type="match status" value="1"/>
</dbReference>
<dbReference type="Pfam" id="PF00990">
    <property type="entry name" value="GGDEF"/>
    <property type="match status" value="1"/>
</dbReference>
<dbReference type="EMBL" id="FOTS01000009">
    <property type="protein sequence ID" value="SFL56770.1"/>
    <property type="molecule type" value="Genomic_DNA"/>
</dbReference>
<dbReference type="OrthoDB" id="1674430at2"/>
<feature type="transmembrane region" description="Helical" evidence="1">
    <location>
        <begin position="21"/>
        <end position="40"/>
    </location>
</feature>
<dbReference type="RefSeq" id="WP_090934115.1">
    <property type="nucleotide sequence ID" value="NZ_FOTS01000009.1"/>
</dbReference>
<feature type="domain" description="GGDEF" evidence="2">
    <location>
        <begin position="452"/>
        <end position="584"/>
    </location>
</feature>
<dbReference type="PANTHER" id="PTHR45138:SF9">
    <property type="entry name" value="DIGUANYLATE CYCLASE DGCM-RELATED"/>
    <property type="match status" value="1"/>
</dbReference>
<feature type="transmembrane region" description="Helical" evidence="1">
    <location>
        <begin position="352"/>
        <end position="372"/>
    </location>
</feature>
<proteinExistence type="predicted"/>
<keyword evidence="1" id="KW-0812">Transmembrane</keyword>
<evidence type="ECO:0000313" key="4">
    <source>
        <dbReference type="Proteomes" id="UP000199520"/>
    </source>
</evidence>
<dbReference type="SMART" id="SM00267">
    <property type="entry name" value="GGDEF"/>
    <property type="match status" value="1"/>
</dbReference>
<organism evidence="3 4">
    <name type="scientific">Pelosinus propionicus DSM 13327</name>
    <dbReference type="NCBI Taxonomy" id="1123291"/>
    <lineage>
        <taxon>Bacteria</taxon>
        <taxon>Bacillati</taxon>
        <taxon>Bacillota</taxon>
        <taxon>Negativicutes</taxon>
        <taxon>Selenomonadales</taxon>
        <taxon>Sporomusaceae</taxon>
        <taxon>Pelosinus</taxon>
    </lineage>
</organism>
<dbReference type="Gene3D" id="3.30.70.270">
    <property type="match status" value="1"/>
</dbReference>
<dbReference type="GO" id="GO:0043709">
    <property type="term" value="P:cell adhesion involved in single-species biofilm formation"/>
    <property type="evidence" value="ECO:0007669"/>
    <property type="project" value="TreeGrafter"/>
</dbReference>
<dbReference type="GO" id="GO:1902201">
    <property type="term" value="P:negative regulation of bacterial-type flagellum-dependent cell motility"/>
    <property type="evidence" value="ECO:0007669"/>
    <property type="project" value="TreeGrafter"/>
</dbReference>
<evidence type="ECO:0000313" key="3">
    <source>
        <dbReference type="EMBL" id="SFL56770.1"/>
    </source>
</evidence>
<feature type="transmembrane region" description="Helical" evidence="1">
    <location>
        <begin position="321"/>
        <end position="340"/>
    </location>
</feature>